<dbReference type="Pfam" id="PF01883">
    <property type="entry name" value="FeS_assembly_P"/>
    <property type="match status" value="1"/>
</dbReference>
<dbReference type="EMBL" id="CADIKC010000014">
    <property type="protein sequence ID" value="CAB3741168.1"/>
    <property type="molecule type" value="Genomic_DNA"/>
</dbReference>
<dbReference type="Gene3D" id="3.30.300.130">
    <property type="entry name" value="Fe-S cluster assembly (FSCA)"/>
    <property type="match status" value="1"/>
</dbReference>
<organism evidence="2 3">
    <name type="scientific">Paraburkholderia sediminicola</name>
    <dbReference type="NCBI Taxonomy" id="458836"/>
    <lineage>
        <taxon>Bacteria</taxon>
        <taxon>Pseudomonadati</taxon>
        <taxon>Pseudomonadota</taxon>
        <taxon>Betaproteobacteria</taxon>
        <taxon>Burkholderiales</taxon>
        <taxon>Burkholderiaceae</taxon>
        <taxon>Paraburkholderia</taxon>
    </lineage>
</organism>
<feature type="domain" description="MIP18 family-like" evidence="1">
    <location>
        <begin position="23"/>
        <end position="93"/>
    </location>
</feature>
<protein>
    <recommendedName>
        <fullName evidence="1">MIP18 family-like domain-containing protein</fullName>
    </recommendedName>
</protein>
<accession>A0A6J5CQG5</accession>
<keyword evidence="3" id="KW-1185">Reference proteome</keyword>
<evidence type="ECO:0000313" key="2">
    <source>
        <dbReference type="EMBL" id="CAB3741168.1"/>
    </source>
</evidence>
<reference evidence="2 3" key="1">
    <citation type="submission" date="2020-04" db="EMBL/GenBank/DDBJ databases">
        <authorList>
            <person name="De Canck E."/>
        </authorList>
    </citation>
    <scope>NUCLEOTIDE SEQUENCE [LARGE SCALE GENOMIC DNA]</scope>
    <source>
        <strain evidence="2 3">LMG 24238</strain>
    </source>
</reference>
<dbReference type="InterPro" id="IPR034904">
    <property type="entry name" value="FSCA_dom_sf"/>
</dbReference>
<dbReference type="AlphaFoldDB" id="A0A6J5CQG5"/>
<sequence>MSTVRAEQAPAVIVSKSASDRVAEVWSRLDSVDDPELDEPVTELGFVTAVEVDGGCVSVGFRLPTYWCAANFAYLMADDMREALAALPWVTDIAITLDEHMYATEINRGVAAGRSFQQTFGSEASGDVEDVRRIFLVKAFQRRQEALLSCLLAQGNEPATLVRLTMAQLSALASASTDDGKTQRLVARYRERRFVVGRGIDEAAQTDEPAFIDTQGAPLNPDELGAYLRALRRVGVNAEFNGALCRGLLAARYGESCTPATPAVEIKPVHFFRTGGSKPGGTYAPACETRSAAE</sequence>
<dbReference type="GeneID" id="97045299"/>
<evidence type="ECO:0000259" key="1">
    <source>
        <dbReference type="Pfam" id="PF01883"/>
    </source>
</evidence>
<dbReference type="Proteomes" id="UP000494255">
    <property type="component" value="Unassembled WGS sequence"/>
</dbReference>
<name>A0A6J5CQG5_9BURK</name>
<dbReference type="InterPro" id="IPR002744">
    <property type="entry name" value="MIP18-like"/>
</dbReference>
<dbReference type="RefSeq" id="WP_175054200.1">
    <property type="nucleotide sequence ID" value="NZ_CADIKC010000014.1"/>
</dbReference>
<dbReference type="SUPFAM" id="SSF117916">
    <property type="entry name" value="Fe-S cluster assembly (FSCA) domain-like"/>
    <property type="match status" value="1"/>
</dbReference>
<gene>
    <name evidence="2" type="ORF">LMG24238_06726</name>
</gene>
<evidence type="ECO:0000313" key="3">
    <source>
        <dbReference type="Proteomes" id="UP000494255"/>
    </source>
</evidence>
<proteinExistence type="predicted"/>